<dbReference type="InterPro" id="IPR029526">
    <property type="entry name" value="PGBD"/>
</dbReference>
<sequence>MKRALTDVELIEISEDDLSDNVDEDFDSGTDEFVSNGSSSDENSEADLDENTERVQATSQGQPVLEDISWDSDSESMNFFPFTKIENFVTPVTGSDPVDYFMHILTDGFLDEIVTQTNRYAVELFFRPSVTEKARITSWNDVTRDELVIFLGLLLHMGNIRLNRIQDYWKTDYLFDFQVFAHNMSRNRFLIILKALHFAQNPQEGEAASPDHLYKVRSIVNLFNTRMAEIYYPGRELTIDKSMVLWRGRLTFRQYIKNKRHKYGKNLYMLTTPGGIVLNVMVCTGMLDDCGGKGHAEKVVLKLLDGYLGVGHSVFMDKYYNSFKLAKSLADKQTHCTGPIKSNRKSFPQEVRNKKLKKGETVAKYSNGVMIGKWKDKREVWYISNEYKNDLRQIQTRRRRQDVEIKSKPLPIINYNNATAASPPAPSAIKIRKGVRVGGRDGRETDVDSATPPL</sequence>
<feature type="domain" description="PiggyBac transposable element-derived protein" evidence="2">
    <location>
        <begin position="96"/>
        <end position="420"/>
    </location>
</feature>
<comment type="caution">
    <text evidence="3">The sequence shown here is derived from an EMBL/GenBank/DDBJ whole genome shotgun (WGS) entry which is preliminary data.</text>
</comment>
<evidence type="ECO:0000259" key="2">
    <source>
        <dbReference type="Pfam" id="PF13843"/>
    </source>
</evidence>
<evidence type="ECO:0000313" key="4">
    <source>
        <dbReference type="Proteomes" id="UP000625711"/>
    </source>
</evidence>
<evidence type="ECO:0000256" key="1">
    <source>
        <dbReference type="SAM" id="MobiDB-lite"/>
    </source>
</evidence>
<accession>A0A834HZ32</accession>
<dbReference type="Proteomes" id="UP000625711">
    <property type="component" value="Unassembled WGS sequence"/>
</dbReference>
<dbReference type="PANTHER" id="PTHR46599:SF3">
    <property type="entry name" value="PIGGYBAC TRANSPOSABLE ELEMENT-DERIVED PROTEIN 4"/>
    <property type="match status" value="1"/>
</dbReference>
<evidence type="ECO:0000313" key="3">
    <source>
        <dbReference type="EMBL" id="KAF7267835.1"/>
    </source>
</evidence>
<protein>
    <recommendedName>
        <fullName evidence="2">PiggyBac transposable element-derived protein domain-containing protein</fullName>
    </recommendedName>
</protein>
<name>A0A834HZ32_RHYFE</name>
<feature type="region of interest" description="Disordered" evidence="1">
    <location>
        <begin position="416"/>
        <end position="454"/>
    </location>
</feature>
<keyword evidence="4" id="KW-1185">Reference proteome</keyword>
<feature type="region of interest" description="Disordered" evidence="1">
    <location>
        <begin position="13"/>
        <end position="63"/>
    </location>
</feature>
<dbReference type="AlphaFoldDB" id="A0A834HZ32"/>
<dbReference type="PANTHER" id="PTHR46599">
    <property type="entry name" value="PIGGYBAC TRANSPOSABLE ELEMENT-DERIVED PROTEIN 4"/>
    <property type="match status" value="1"/>
</dbReference>
<proteinExistence type="predicted"/>
<dbReference type="EMBL" id="JAACXV010014381">
    <property type="protein sequence ID" value="KAF7267835.1"/>
    <property type="molecule type" value="Genomic_DNA"/>
</dbReference>
<dbReference type="Pfam" id="PF13843">
    <property type="entry name" value="DDE_Tnp_1_7"/>
    <property type="match status" value="1"/>
</dbReference>
<feature type="compositionally biased region" description="Acidic residues" evidence="1">
    <location>
        <begin position="13"/>
        <end position="30"/>
    </location>
</feature>
<gene>
    <name evidence="3" type="ORF">GWI33_018962</name>
</gene>
<reference evidence="3" key="1">
    <citation type="submission" date="2020-08" db="EMBL/GenBank/DDBJ databases">
        <title>Genome sequencing and assembly of the red palm weevil Rhynchophorus ferrugineus.</title>
        <authorList>
            <person name="Dias G.B."/>
            <person name="Bergman C.M."/>
            <person name="Manee M."/>
        </authorList>
    </citation>
    <scope>NUCLEOTIDE SEQUENCE</scope>
    <source>
        <strain evidence="3">AA-2017</strain>
        <tissue evidence="3">Whole larva</tissue>
    </source>
</reference>
<organism evidence="3 4">
    <name type="scientific">Rhynchophorus ferrugineus</name>
    <name type="common">Red palm weevil</name>
    <name type="synonym">Curculio ferrugineus</name>
    <dbReference type="NCBI Taxonomy" id="354439"/>
    <lineage>
        <taxon>Eukaryota</taxon>
        <taxon>Metazoa</taxon>
        <taxon>Ecdysozoa</taxon>
        <taxon>Arthropoda</taxon>
        <taxon>Hexapoda</taxon>
        <taxon>Insecta</taxon>
        <taxon>Pterygota</taxon>
        <taxon>Neoptera</taxon>
        <taxon>Endopterygota</taxon>
        <taxon>Coleoptera</taxon>
        <taxon>Polyphaga</taxon>
        <taxon>Cucujiformia</taxon>
        <taxon>Curculionidae</taxon>
        <taxon>Dryophthorinae</taxon>
        <taxon>Rhynchophorus</taxon>
    </lineage>
</organism>
<dbReference type="OrthoDB" id="6740508at2759"/>